<dbReference type="Pfam" id="PF14103">
    <property type="entry name" value="DUF4276"/>
    <property type="match status" value="1"/>
</dbReference>
<gene>
    <name evidence="1" type="ORF">KSK55_01915</name>
</gene>
<evidence type="ECO:0000313" key="1">
    <source>
        <dbReference type="EMBL" id="QXO95194.1"/>
    </source>
</evidence>
<dbReference type="EMBL" id="CP077107">
    <property type="protein sequence ID" value="QXO95194.1"/>
    <property type="molecule type" value="Genomic_DNA"/>
</dbReference>
<dbReference type="InterPro" id="IPR025455">
    <property type="entry name" value="DUF4276"/>
</dbReference>
<dbReference type="Proteomes" id="UP000694228">
    <property type="component" value="Chromosome"/>
</dbReference>
<sequence length="224" mass="26290">MIQLLLFVEGDSEEIFIKNVINPYLYDRNIRITPTKITTSIKERKYQGGVGNATFEILKKDILRFNSNQSYCGCFFDLYGLTSTFPGYDLSKNEKNPYKRIELIEKSLSDIIDIPTFIPYIQLHEFEALFFSDIEKIDDNLSHYSGISQKKKLKEILSHFQNPELINDSPVTAPSRRLKTLYPNYQKMLHGIHIFEDIPLSKMRERCKHFNEWLLKIENLSPLN</sequence>
<accession>A0A8F5VLU5</accession>
<proteinExistence type="predicted"/>
<name>A0A8F5VLU5_METHU</name>
<evidence type="ECO:0000313" key="2">
    <source>
        <dbReference type="Proteomes" id="UP000694228"/>
    </source>
</evidence>
<protein>
    <submittedName>
        <fullName evidence="1">DUF4276 family protein</fullName>
    </submittedName>
</protein>
<organism evidence="1 2">
    <name type="scientific">Methanospirillum hungatei</name>
    <dbReference type="NCBI Taxonomy" id="2203"/>
    <lineage>
        <taxon>Archaea</taxon>
        <taxon>Methanobacteriati</taxon>
        <taxon>Methanobacteriota</taxon>
        <taxon>Stenosarchaea group</taxon>
        <taxon>Methanomicrobia</taxon>
        <taxon>Methanomicrobiales</taxon>
        <taxon>Methanospirillaceae</taxon>
        <taxon>Methanospirillum</taxon>
    </lineage>
</organism>
<reference evidence="1 2" key="1">
    <citation type="submission" date="2021-06" db="EMBL/GenBank/DDBJ databases">
        <title>Complete genome sequence of the secondary alcohol utilizing methanogen Methanospirillum hungatei strain GP1.</title>
        <authorList>
            <person name="Day L.A."/>
            <person name="Costa K.C."/>
        </authorList>
    </citation>
    <scope>NUCLEOTIDE SEQUENCE [LARGE SCALE GENOMIC DNA]</scope>
    <source>
        <strain evidence="1 2">GP1</strain>
    </source>
</reference>
<dbReference type="AlphaFoldDB" id="A0A8F5VLU5"/>
<dbReference type="OrthoDB" id="114379at2157"/>